<sequence>MVFFKSLVSALLLAVSAVAQTAPPAPGLTYLYTVNLNVSTPIDLGVGPAGLRRIVPVIGGVFTGPKLNGTAFAVGGDFGFADPKTTVFYSDTRYAFNTSDGALIYVTSTGASVNGTLHSHFKYETSSAAYAWLNTITTIGVGKINLATGGLKVDTWYF</sequence>
<gene>
    <name evidence="2" type="ORF">BT63DRAFT_429448</name>
</gene>
<dbReference type="Gene3D" id="2.40.160.20">
    <property type="match status" value="1"/>
</dbReference>
<accession>A0A6A6TX97</accession>
<keyword evidence="3" id="KW-1185">Reference proteome</keyword>
<dbReference type="PANTHER" id="PTHR37315">
    <property type="entry name" value="UPF0311 PROTEIN BLR7842"/>
    <property type="match status" value="1"/>
</dbReference>
<evidence type="ECO:0000313" key="3">
    <source>
        <dbReference type="Proteomes" id="UP000799302"/>
    </source>
</evidence>
<organism evidence="2 3">
    <name type="scientific">Microthyrium microscopicum</name>
    <dbReference type="NCBI Taxonomy" id="703497"/>
    <lineage>
        <taxon>Eukaryota</taxon>
        <taxon>Fungi</taxon>
        <taxon>Dikarya</taxon>
        <taxon>Ascomycota</taxon>
        <taxon>Pezizomycotina</taxon>
        <taxon>Dothideomycetes</taxon>
        <taxon>Dothideomycetes incertae sedis</taxon>
        <taxon>Microthyriales</taxon>
        <taxon>Microthyriaceae</taxon>
        <taxon>Microthyrium</taxon>
    </lineage>
</organism>
<dbReference type="PANTHER" id="PTHR37315:SF1">
    <property type="entry name" value="UPF0311 PROTEIN BLR7842"/>
    <property type="match status" value="1"/>
</dbReference>
<name>A0A6A6TX97_9PEZI</name>
<dbReference type="OrthoDB" id="2544694at2759"/>
<feature type="signal peptide" evidence="1">
    <location>
        <begin position="1"/>
        <end position="19"/>
    </location>
</feature>
<protein>
    <submittedName>
        <fullName evidence="2">Uncharacterized protein</fullName>
    </submittedName>
</protein>
<keyword evidence="1" id="KW-0732">Signal</keyword>
<evidence type="ECO:0000256" key="1">
    <source>
        <dbReference type="SAM" id="SignalP"/>
    </source>
</evidence>
<dbReference type="InterPro" id="IPR020915">
    <property type="entry name" value="UPF0311"/>
</dbReference>
<proteinExistence type="predicted"/>
<dbReference type="AlphaFoldDB" id="A0A6A6TX97"/>
<dbReference type="Pfam" id="PF11578">
    <property type="entry name" value="DUF3237"/>
    <property type="match status" value="1"/>
</dbReference>
<reference evidence="2" key="1">
    <citation type="journal article" date="2020" name="Stud. Mycol.">
        <title>101 Dothideomycetes genomes: a test case for predicting lifestyles and emergence of pathogens.</title>
        <authorList>
            <person name="Haridas S."/>
            <person name="Albert R."/>
            <person name="Binder M."/>
            <person name="Bloem J."/>
            <person name="Labutti K."/>
            <person name="Salamov A."/>
            <person name="Andreopoulos B."/>
            <person name="Baker S."/>
            <person name="Barry K."/>
            <person name="Bills G."/>
            <person name="Bluhm B."/>
            <person name="Cannon C."/>
            <person name="Castanera R."/>
            <person name="Culley D."/>
            <person name="Daum C."/>
            <person name="Ezra D."/>
            <person name="Gonzalez J."/>
            <person name="Henrissat B."/>
            <person name="Kuo A."/>
            <person name="Liang C."/>
            <person name="Lipzen A."/>
            <person name="Lutzoni F."/>
            <person name="Magnuson J."/>
            <person name="Mondo S."/>
            <person name="Nolan M."/>
            <person name="Ohm R."/>
            <person name="Pangilinan J."/>
            <person name="Park H.-J."/>
            <person name="Ramirez L."/>
            <person name="Alfaro M."/>
            <person name="Sun H."/>
            <person name="Tritt A."/>
            <person name="Yoshinaga Y."/>
            <person name="Zwiers L.-H."/>
            <person name="Turgeon B."/>
            <person name="Goodwin S."/>
            <person name="Spatafora J."/>
            <person name="Crous P."/>
            <person name="Grigoriev I."/>
        </authorList>
    </citation>
    <scope>NUCLEOTIDE SEQUENCE</scope>
    <source>
        <strain evidence="2">CBS 115976</strain>
    </source>
</reference>
<dbReference type="Proteomes" id="UP000799302">
    <property type="component" value="Unassembled WGS sequence"/>
</dbReference>
<feature type="chain" id="PRO_5025596139" evidence="1">
    <location>
        <begin position="20"/>
        <end position="158"/>
    </location>
</feature>
<dbReference type="EMBL" id="MU004242">
    <property type="protein sequence ID" value="KAF2664699.1"/>
    <property type="molecule type" value="Genomic_DNA"/>
</dbReference>
<evidence type="ECO:0000313" key="2">
    <source>
        <dbReference type="EMBL" id="KAF2664699.1"/>
    </source>
</evidence>